<keyword evidence="1" id="KW-0234">DNA repair</keyword>
<keyword evidence="1" id="KW-0747">Spliceosome</keyword>
<keyword evidence="1" id="KW-0808">Transferase</keyword>
<dbReference type="InterPro" id="IPR015943">
    <property type="entry name" value="WD40/YVTN_repeat-like_dom_sf"/>
</dbReference>
<dbReference type="EC" id="2.3.2.27" evidence="1"/>
<dbReference type="GO" id="GO:0061630">
    <property type="term" value="F:ubiquitin protein ligase activity"/>
    <property type="evidence" value="ECO:0007669"/>
    <property type="project" value="UniProtKB-UniRule"/>
</dbReference>
<comment type="subcellular location">
    <subcellularLocation>
        <location evidence="1">Nucleus</location>
    </subcellularLocation>
</comment>
<dbReference type="InterPro" id="IPR013915">
    <property type="entry name" value="Prp19_cc"/>
</dbReference>
<dbReference type="PANTHER" id="PTHR43995:SF1">
    <property type="entry name" value="PRE-MRNA-PROCESSING FACTOR 19"/>
    <property type="match status" value="1"/>
</dbReference>
<dbReference type="GO" id="GO:0000974">
    <property type="term" value="C:Prp19 complex"/>
    <property type="evidence" value="ECO:0007669"/>
    <property type="project" value="UniProtKB-UniRule"/>
</dbReference>
<dbReference type="GO" id="GO:0006281">
    <property type="term" value="P:DNA repair"/>
    <property type="evidence" value="ECO:0007669"/>
    <property type="project" value="UniProtKB-KW"/>
</dbReference>
<keyword evidence="1" id="KW-0539">Nucleus</keyword>
<keyword evidence="4" id="KW-1185">Reference proteome</keyword>
<keyword evidence="1" id="KW-0508">mRNA splicing</keyword>
<name>A0AA35Y9U6_LACSI</name>
<keyword evidence="1" id="KW-0227">DNA damage</keyword>
<dbReference type="Proteomes" id="UP001177003">
    <property type="component" value="Chromosome 0"/>
</dbReference>
<feature type="domain" description="Prp19 coiled-coil region" evidence="2">
    <location>
        <begin position="70"/>
        <end position="135"/>
    </location>
</feature>
<comment type="catalytic activity">
    <reaction evidence="1">
        <text>S-ubiquitinyl-[E2 ubiquitin-conjugating enzyme]-L-cysteine + [acceptor protein]-L-lysine = [E2 ubiquitin-conjugating enzyme]-L-cysteine + N(6)-ubiquitinyl-[acceptor protein]-L-lysine.</text>
        <dbReference type="EC" id="2.3.2.27"/>
    </reaction>
</comment>
<comment type="subunit">
    <text evidence="1">Homotetramer.</text>
</comment>
<dbReference type="GO" id="GO:0005737">
    <property type="term" value="C:cytoplasm"/>
    <property type="evidence" value="ECO:0007669"/>
    <property type="project" value="TreeGrafter"/>
</dbReference>
<dbReference type="InterPro" id="IPR036322">
    <property type="entry name" value="WD40_repeat_dom_sf"/>
</dbReference>
<sequence>MVVIGGGATTSFESLMNDLMRKDGQPPTPQTSIDAMLTVEIKGTDEIESLGAYNFYEKFMQIMKPRPVQAASIPAMLGMFQNEWDALVLSTFASEQKLHTTRQELIHCLYQHDSACRVIARLKKELDEARTMLSSLERQAPMPATTTVSSNAYAISNGKRAATEDDEFGPNGKKFCPGISSSIVTELTDCKASLSQQKKKRQVSWILKELEFKIPFHGLFDFCILTQLEFKIPLYGMFIPPTLVPLDAIERYTQLNSCPLHKTNKAGIFSIDIHQSKDLIATGGVDMNVVVFNRSLGEIVSTLSGHSKNITFGVPLSTESIKCFE</sequence>
<dbReference type="InterPro" id="IPR038959">
    <property type="entry name" value="Prp19"/>
</dbReference>
<comment type="pathway">
    <text evidence="1">Protein modification; protein ubiquitination.</text>
</comment>
<dbReference type="GO" id="GO:0070534">
    <property type="term" value="P:protein K63-linked ubiquitination"/>
    <property type="evidence" value="ECO:0007669"/>
    <property type="project" value="UniProtKB-UniRule"/>
</dbReference>
<organism evidence="3 4">
    <name type="scientific">Lactuca saligna</name>
    <name type="common">Willowleaf lettuce</name>
    <dbReference type="NCBI Taxonomy" id="75948"/>
    <lineage>
        <taxon>Eukaryota</taxon>
        <taxon>Viridiplantae</taxon>
        <taxon>Streptophyta</taxon>
        <taxon>Embryophyta</taxon>
        <taxon>Tracheophyta</taxon>
        <taxon>Spermatophyta</taxon>
        <taxon>Magnoliopsida</taxon>
        <taxon>eudicotyledons</taxon>
        <taxon>Gunneridae</taxon>
        <taxon>Pentapetalae</taxon>
        <taxon>asterids</taxon>
        <taxon>campanulids</taxon>
        <taxon>Asterales</taxon>
        <taxon>Asteraceae</taxon>
        <taxon>Cichorioideae</taxon>
        <taxon>Cichorieae</taxon>
        <taxon>Lactucinae</taxon>
        <taxon>Lactuca</taxon>
    </lineage>
</organism>
<dbReference type="EMBL" id="OX465086">
    <property type="protein sequence ID" value="CAI9264076.1"/>
    <property type="molecule type" value="Genomic_DNA"/>
</dbReference>
<protein>
    <recommendedName>
        <fullName evidence="1">Pre-mRNA-processing factor 19</fullName>
        <ecNumber evidence="1">2.3.2.27</ecNumber>
    </recommendedName>
</protein>
<dbReference type="Pfam" id="PF08606">
    <property type="entry name" value="Prp19"/>
    <property type="match status" value="1"/>
</dbReference>
<evidence type="ECO:0000313" key="4">
    <source>
        <dbReference type="Proteomes" id="UP001177003"/>
    </source>
</evidence>
<dbReference type="PANTHER" id="PTHR43995">
    <property type="entry name" value="PRE-MRNA-PROCESSING FACTOR 19"/>
    <property type="match status" value="1"/>
</dbReference>
<comment type="function">
    <text evidence="1">Ubiquitin-protein ligase which is mainly involved pre-mRNA splicing and DNA repair. Required for pre-mRNA splicing as component of the spliceosome.</text>
</comment>
<dbReference type="GO" id="GO:0071006">
    <property type="term" value="C:U2-type catalytic step 1 spliceosome"/>
    <property type="evidence" value="ECO:0007669"/>
    <property type="project" value="TreeGrafter"/>
</dbReference>
<reference evidence="3" key="1">
    <citation type="submission" date="2023-04" db="EMBL/GenBank/DDBJ databases">
        <authorList>
            <person name="Vijverberg K."/>
            <person name="Xiong W."/>
            <person name="Schranz E."/>
        </authorList>
    </citation>
    <scope>NUCLEOTIDE SEQUENCE</scope>
</reference>
<evidence type="ECO:0000256" key="1">
    <source>
        <dbReference type="RuleBase" id="RU367101"/>
    </source>
</evidence>
<gene>
    <name evidence="3" type="ORF">LSALG_LOCUS4742</name>
</gene>
<comment type="similarity">
    <text evidence="1">Belongs to the WD repeat PRP19 family.</text>
</comment>
<evidence type="ECO:0000313" key="3">
    <source>
        <dbReference type="EMBL" id="CAI9264076.1"/>
    </source>
</evidence>
<dbReference type="SUPFAM" id="SSF50978">
    <property type="entry name" value="WD40 repeat-like"/>
    <property type="match status" value="1"/>
</dbReference>
<dbReference type="Gene3D" id="2.130.10.10">
    <property type="entry name" value="YVTN repeat-like/Quinoprotein amine dehydrogenase"/>
    <property type="match status" value="1"/>
</dbReference>
<dbReference type="AlphaFoldDB" id="A0AA35Y9U6"/>
<keyword evidence="1" id="KW-0833">Ubl conjugation pathway</keyword>
<keyword evidence="1" id="KW-0507">mRNA processing</keyword>
<evidence type="ECO:0000259" key="2">
    <source>
        <dbReference type="Pfam" id="PF08606"/>
    </source>
</evidence>
<accession>A0AA35Y9U6</accession>
<dbReference type="GO" id="GO:0000398">
    <property type="term" value="P:mRNA splicing, via spliceosome"/>
    <property type="evidence" value="ECO:0007669"/>
    <property type="project" value="InterPro"/>
</dbReference>
<proteinExistence type="inferred from homology"/>